<dbReference type="Gene3D" id="3.40.50.720">
    <property type="entry name" value="NAD(P)-binding Rossmann-like Domain"/>
    <property type="match status" value="1"/>
</dbReference>
<dbReference type="InterPro" id="IPR006115">
    <property type="entry name" value="6PGDH_NADP-bd"/>
</dbReference>
<organism evidence="2 3">
    <name type="scientific">Acrasis kona</name>
    <dbReference type="NCBI Taxonomy" id="1008807"/>
    <lineage>
        <taxon>Eukaryota</taxon>
        <taxon>Discoba</taxon>
        <taxon>Heterolobosea</taxon>
        <taxon>Tetramitia</taxon>
        <taxon>Eutetramitia</taxon>
        <taxon>Acrasidae</taxon>
        <taxon>Acrasis</taxon>
    </lineage>
</organism>
<dbReference type="GO" id="GO:0050661">
    <property type="term" value="F:NADP binding"/>
    <property type="evidence" value="ECO:0007669"/>
    <property type="project" value="InterPro"/>
</dbReference>
<evidence type="ECO:0000313" key="3">
    <source>
        <dbReference type="Proteomes" id="UP001431209"/>
    </source>
</evidence>
<dbReference type="AlphaFoldDB" id="A0AAW2Z0R0"/>
<protein>
    <submittedName>
        <fullName evidence="2">3-hydroxyisobutyrate dehydrogenase-like, mitochondrial</fullName>
    </submittedName>
</protein>
<dbReference type="Pfam" id="PF03446">
    <property type="entry name" value="NAD_binding_2"/>
    <property type="match status" value="1"/>
</dbReference>
<accession>A0AAW2Z0R0</accession>
<dbReference type="EMBL" id="JAOPGA020000874">
    <property type="protein sequence ID" value="KAL0482580.1"/>
    <property type="molecule type" value="Genomic_DNA"/>
</dbReference>
<evidence type="ECO:0000313" key="2">
    <source>
        <dbReference type="EMBL" id="KAL0482580.1"/>
    </source>
</evidence>
<reference evidence="2 3" key="1">
    <citation type="submission" date="2024-03" db="EMBL/GenBank/DDBJ databases">
        <title>The Acrasis kona genome and developmental transcriptomes reveal deep origins of eukaryotic multicellular pathways.</title>
        <authorList>
            <person name="Sheikh S."/>
            <person name="Fu C.-J."/>
            <person name="Brown M.W."/>
            <person name="Baldauf S.L."/>
        </authorList>
    </citation>
    <scope>NUCLEOTIDE SEQUENCE [LARGE SCALE GENOMIC DNA]</scope>
    <source>
        <strain evidence="2 3">ATCC MYA-3509</strain>
    </source>
</reference>
<feature type="domain" description="6-phosphogluconate dehydrogenase NADP-binding" evidence="1">
    <location>
        <begin position="9"/>
        <end position="90"/>
    </location>
</feature>
<dbReference type="Proteomes" id="UP001431209">
    <property type="component" value="Unassembled WGS sequence"/>
</dbReference>
<gene>
    <name evidence="2" type="ORF">AKO1_014304</name>
</gene>
<comment type="caution">
    <text evidence="2">The sequence shown here is derived from an EMBL/GenBank/DDBJ whole genome shotgun (WGS) entry which is preliminary data.</text>
</comment>
<dbReference type="InterPro" id="IPR036291">
    <property type="entry name" value="NAD(P)-bd_dom_sf"/>
</dbReference>
<sequence length="97" mass="10645">MIKITICITKPLIDLGAKFVETPREVAQNSDVIICIVGYPKDERRVMLGEKDGVISGIGKGSVIIDMTTSEPSLAREISEKAAEKGAIYIYIYIRLS</sequence>
<proteinExistence type="predicted"/>
<dbReference type="PANTHER" id="PTHR43060:SF15">
    <property type="entry name" value="3-HYDROXYISOBUTYRATE DEHYDROGENASE-LIKE 1, MITOCHONDRIAL-RELATED"/>
    <property type="match status" value="1"/>
</dbReference>
<dbReference type="PANTHER" id="PTHR43060">
    <property type="entry name" value="3-HYDROXYISOBUTYRATE DEHYDROGENASE-LIKE 1, MITOCHONDRIAL-RELATED"/>
    <property type="match status" value="1"/>
</dbReference>
<evidence type="ECO:0000259" key="1">
    <source>
        <dbReference type="Pfam" id="PF03446"/>
    </source>
</evidence>
<keyword evidence="3" id="KW-1185">Reference proteome</keyword>
<name>A0AAW2Z0R0_9EUKA</name>
<dbReference type="SUPFAM" id="SSF51735">
    <property type="entry name" value="NAD(P)-binding Rossmann-fold domains"/>
    <property type="match status" value="1"/>
</dbReference>